<keyword evidence="12" id="KW-0449">Lipoprotein</keyword>
<evidence type="ECO:0000256" key="8">
    <source>
        <dbReference type="ARBA" id="ARBA00022729"/>
    </source>
</evidence>
<evidence type="ECO:0000259" key="18">
    <source>
        <dbReference type="PROSITE" id="PS52012"/>
    </source>
</evidence>
<keyword evidence="7 16" id="KW-0812">Transmembrane</keyword>
<dbReference type="EMBL" id="LYXU01000002">
    <property type="protein sequence ID" value="OBS25212.1"/>
    <property type="molecule type" value="Genomic_DNA"/>
</dbReference>
<comment type="similarity">
    <text evidence="13">Belongs to the SAT4 family.</text>
</comment>
<feature type="transmembrane region" description="Helical" evidence="16">
    <location>
        <begin position="295"/>
        <end position="315"/>
    </location>
</feature>
<dbReference type="SMART" id="SM00747">
    <property type="entry name" value="CFEM"/>
    <property type="match status" value="1"/>
</dbReference>
<keyword evidence="6" id="KW-0325">Glycoprotein</keyword>
<comment type="caution">
    <text evidence="14">Lacks conserved residue(s) required for the propagation of feature annotation.</text>
</comment>
<dbReference type="GO" id="GO:0046872">
    <property type="term" value="F:metal ion binding"/>
    <property type="evidence" value="ECO:0007669"/>
    <property type="project" value="UniProtKB-UniRule"/>
</dbReference>
<keyword evidence="6" id="KW-0336">GPI-anchor</keyword>
<feature type="transmembrane region" description="Helical" evidence="16">
    <location>
        <begin position="174"/>
        <end position="199"/>
    </location>
</feature>
<keyword evidence="10 16" id="KW-0472">Membrane</keyword>
<keyword evidence="14" id="KW-0408">Iron</keyword>
<dbReference type="PANTHER" id="PTHR33048">
    <property type="entry name" value="PTH11-LIKE INTEGRAL MEMBRANE PROTEIN (AFU_ORTHOLOGUE AFUA_5G11245)"/>
    <property type="match status" value="1"/>
</dbReference>
<evidence type="ECO:0000256" key="13">
    <source>
        <dbReference type="ARBA" id="ARBA00038359"/>
    </source>
</evidence>
<dbReference type="InterPro" id="IPR049326">
    <property type="entry name" value="Rhodopsin_dom_fungi"/>
</dbReference>
<evidence type="ECO:0000256" key="2">
    <source>
        <dbReference type="ARBA" id="ARBA00004589"/>
    </source>
</evidence>
<comment type="caution">
    <text evidence="19">The sequence shown here is derived from an EMBL/GenBank/DDBJ whole genome shotgun (WGS) entry which is preliminary data.</text>
</comment>
<dbReference type="Proteomes" id="UP000091967">
    <property type="component" value="Unassembled WGS sequence"/>
</dbReference>
<feature type="transmembrane region" description="Helical" evidence="16">
    <location>
        <begin position="335"/>
        <end position="356"/>
    </location>
</feature>
<accession>A0A1B8AXF9</accession>
<evidence type="ECO:0000313" key="19">
    <source>
        <dbReference type="EMBL" id="OBS25212.1"/>
    </source>
</evidence>
<evidence type="ECO:0000256" key="14">
    <source>
        <dbReference type="PROSITE-ProRule" id="PRU01356"/>
    </source>
</evidence>
<comment type="similarity">
    <text evidence="4">Belongs to the RBT5 family.</text>
</comment>
<reference evidence="19 20" key="1">
    <citation type="submission" date="2016-06" db="EMBL/GenBank/DDBJ databases">
        <title>Living apart together: crosstalk between the core and supernumerary genomes in a fungal plant pathogen.</title>
        <authorList>
            <person name="Vanheule A."/>
            <person name="Audenaert K."/>
            <person name="Warris S."/>
            <person name="Van De Geest H."/>
            <person name="Schijlen E."/>
            <person name="Hofte M."/>
            <person name="De Saeger S."/>
            <person name="Haesaert G."/>
            <person name="Waalwijk C."/>
            <person name="Van Der Lee T."/>
        </authorList>
    </citation>
    <scope>NUCLEOTIDE SEQUENCE [LARGE SCALE GENOMIC DNA]</scope>
    <source>
        <strain evidence="19 20">2516</strain>
    </source>
</reference>
<evidence type="ECO:0000256" key="1">
    <source>
        <dbReference type="ARBA" id="ARBA00004141"/>
    </source>
</evidence>
<dbReference type="Pfam" id="PF05730">
    <property type="entry name" value="CFEM"/>
    <property type="match status" value="1"/>
</dbReference>
<feature type="domain" description="CFEM" evidence="18">
    <location>
        <begin position="6"/>
        <end position="118"/>
    </location>
</feature>
<feature type="binding site" description="axial binding residue" evidence="14">
    <location>
        <position position="51"/>
    </location>
    <ligand>
        <name>heme</name>
        <dbReference type="ChEBI" id="CHEBI:30413"/>
    </ligand>
    <ligandPart>
        <name>Fe</name>
        <dbReference type="ChEBI" id="CHEBI:18248"/>
    </ligandPart>
</feature>
<dbReference type="InterPro" id="IPR052337">
    <property type="entry name" value="SAT4-like"/>
</dbReference>
<evidence type="ECO:0000256" key="7">
    <source>
        <dbReference type="ARBA" id="ARBA00022692"/>
    </source>
</evidence>
<feature type="transmembrane region" description="Helical" evidence="16">
    <location>
        <begin position="211"/>
        <end position="233"/>
    </location>
</feature>
<feature type="disulfide bond" evidence="14">
    <location>
        <begin position="56"/>
        <end position="89"/>
    </location>
</feature>
<evidence type="ECO:0000256" key="17">
    <source>
        <dbReference type="SAM" id="SignalP"/>
    </source>
</evidence>
<keyword evidence="5" id="KW-0964">Secreted</keyword>
<evidence type="ECO:0000256" key="4">
    <source>
        <dbReference type="ARBA" id="ARBA00010031"/>
    </source>
</evidence>
<keyword evidence="11 14" id="KW-1015">Disulfide bond</keyword>
<dbReference type="AlphaFoldDB" id="A0A1B8AXF9"/>
<evidence type="ECO:0000256" key="6">
    <source>
        <dbReference type="ARBA" id="ARBA00022622"/>
    </source>
</evidence>
<dbReference type="PANTHER" id="PTHR33048:SF143">
    <property type="entry name" value="EXTRACELLULAR MEMBRANE PROTEIN CFEM DOMAIN-CONTAINING PROTEIN-RELATED"/>
    <property type="match status" value="1"/>
</dbReference>
<dbReference type="Pfam" id="PF20684">
    <property type="entry name" value="Fung_rhodopsin"/>
    <property type="match status" value="1"/>
</dbReference>
<organism evidence="19 20">
    <name type="scientific">Fusarium poae</name>
    <dbReference type="NCBI Taxonomy" id="36050"/>
    <lineage>
        <taxon>Eukaryota</taxon>
        <taxon>Fungi</taxon>
        <taxon>Dikarya</taxon>
        <taxon>Ascomycota</taxon>
        <taxon>Pezizomycotina</taxon>
        <taxon>Sordariomycetes</taxon>
        <taxon>Hypocreomycetidae</taxon>
        <taxon>Hypocreales</taxon>
        <taxon>Nectriaceae</taxon>
        <taxon>Fusarium</taxon>
    </lineage>
</organism>
<evidence type="ECO:0000256" key="11">
    <source>
        <dbReference type="ARBA" id="ARBA00023157"/>
    </source>
</evidence>
<dbReference type="InterPro" id="IPR008427">
    <property type="entry name" value="Extracellular_membr_CFEM_dom"/>
</dbReference>
<gene>
    <name evidence="19" type="ORF">FPOA_05747</name>
</gene>
<dbReference type="OMA" id="CGIDVEC"/>
<feature type="chain" id="PRO_5008603354" description="CFEM domain-containing protein" evidence="17">
    <location>
        <begin position="22"/>
        <end position="435"/>
    </location>
</feature>
<feature type="transmembrane region" description="Helical" evidence="16">
    <location>
        <begin position="102"/>
        <end position="121"/>
    </location>
</feature>
<evidence type="ECO:0000256" key="10">
    <source>
        <dbReference type="ARBA" id="ARBA00023136"/>
    </source>
</evidence>
<name>A0A1B8AXF9_FUSPO</name>
<proteinExistence type="inferred from homology"/>
<dbReference type="GO" id="GO:0005576">
    <property type="term" value="C:extracellular region"/>
    <property type="evidence" value="ECO:0007669"/>
    <property type="project" value="UniProtKB-SubCell"/>
</dbReference>
<keyword evidence="14" id="KW-0349">Heme</keyword>
<keyword evidence="20" id="KW-1185">Reference proteome</keyword>
<feature type="region of interest" description="Disordered" evidence="15">
    <location>
        <begin position="365"/>
        <end position="417"/>
    </location>
</feature>
<evidence type="ECO:0000256" key="15">
    <source>
        <dbReference type="SAM" id="MobiDB-lite"/>
    </source>
</evidence>
<evidence type="ECO:0000256" key="9">
    <source>
        <dbReference type="ARBA" id="ARBA00022989"/>
    </source>
</evidence>
<evidence type="ECO:0000256" key="5">
    <source>
        <dbReference type="ARBA" id="ARBA00022525"/>
    </source>
</evidence>
<evidence type="ECO:0000313" key="20">
    <source>
        <dbReference type="Proteomes" id="UP000091967"/>
    </source>
</evidence>
<feature type="signal peptide" evidence="17">
    <location>
        <begin position="1"/>
        <end position="21"/>
    </location>
</feature>
<sequence>MIMHLSWMLVAWACLIGRVLSIDVASFLAQIPECAGSCLLDLATNSTCGIDVECLCADPQLQTVAASCVQSKCLPREALYTLNVTSVACDYPIRDRHQKFDILGISMGVVTTFVVGARLFQKIRFERLLRLDDWVIVFCLVTCLGNTVTCVYGLSGNGFGRDAWTNTPYTITEFLRYVYIGQTFYAADVFLTKICVLLFYLRIFPVRSVQIVLWTTIGVAVLSMVVFIVLAIAQCQPISFFWTGWDQLHHGHCIGVNPLAWAIAAVSIAMDFWVLAIPVFQLLQLQMKWQRKLAVTMMFIVGTFVSVVSIIRLQFLVAFGNSTNPTWDFFDTCYWSVIEINVGIWCACMPDLRLLLIKAFPRLKSRSDSRPSYHNKSGSSSRKHGISPHISSHQTEHTIYKGNSRPEPQPDASSSTAELVEMTRFFNESPTHNVA</sequence>
<feature type="transmembrane region" description="Helical" evidence="16">
    <location>
        <begin position="133"/>
        <end position="154"/>
    </location>
</feature>
<evidence type="ECO:0000256" key="12">
    <source>
        <dbReference type="ARBA" id="ARBA00023288"/>
    </source>
</evidence>
<protein>
    <recommendedName>
        <fullName evidence="18">CFEM domain-containing protein</fullName>
    </recommendedName>
</protein>
<evidence type="ECO:0000256" key="16">
    <source>
        <dbReference type="SAM" id="Phobius"/>
    </source>
</evidence>
<evidence type="ECO:0000256" key="3">
    <source>
        <dbReference type="ARBA" id="ARBA00004613"/>
    </source>
</evidence>
<feature type="transmembrane region" description="Helical" evidence="16">
    <location>
        <begin position="259"/>
        <end position="283"/>
    </location>
</feature>
<keyword evidence="8 17" id="KW-0732">Signal</keyword>
<dbReference type="GO" id="GO:0098552">
    <property type="term" value="C:side of membrane"/>
    <property type="evidence" value="ECO:0007669"/>
    <property type="project" value="UniProtKB-KW"/>
</dbReference>
<comment type="subcellular location">
    <subcellularLocation>
        <location evidence="2">Membrane</location>
        <topology evidence="2">Lipid-anchor</topology>
        <topology evidence="2">GPI-anchor</topology>
    </subcellularLocation>
    <subcellularLocation>
        <location evidence="1">Membrane</location>
        <topology evidence="1">Multi-pass membrane protein</topology>
    </subcellularLocation>
    <subcellularLocation>
        <location evidence="3">Secreted</location>
    </subcellularLocation>
</comment>
<keyword evidence="14" id="KW-0479">Metal-binding</keyword>
<keyword evidence="9 16" id="KW-1133">Transmembrane helix</keyword>
<dbReference type="PROSITE" id="PS52012">
    <property type="entry name" value="CFEM"/>
    <property type="match status" value="1"/>
</dbReference>
<dbReference type="STRING" id="36050.A0A1B8AXF9"/>